<dbReference type="EMBL" id="CAEZYR010000080">
    <property type="protein sequence ID" value="CAB4755025.1"/>
    <property type="molecule type" value="Genomic_DNA"/>
</dbReference>
<sequence>MTAAKSVSTVVVVTTWSGASGFDDWRDPPSSAPHAATSEVATSAMTSNLRITFLSVGLILNSSHSGNESQPDLS</sequence>
<organism evidence="1">
    <name type="scientific">freshwater metagenome</name>
    <dbReference type="NCBI Taxonomy" id="449393"/>
    <lineage>
        <taxon>unclassified sequences</taxon>
        <taxon>metagenomes</taxon>
        <taxon>ecological metagenomes</taxon>
    </lineage>
</organism>
<protein>
    <submittedName>
        <fullName evidence="1">Unannotated protein</fullName>
    </submittedName>
</protein>
<gene>
    <name evidence="1" type="ORF">UFOPK2754_02039</name>
</gene>
<name>A0A6J6U6R5_9ZZZZ</name>
<evidence type="ECO:0000313" key="1">
    <source>
        <dbReference type="EMBL" id="CAB4755025.1"/>
    </source>
</evidence>
<reference evidence="1" key="1">
    <citation type="submission" date="2020-05" db="EMBL/GenBank/DDBJ databases">
        <authorList>
            <person name="Chiriac C."/>
            <person name="Salcher M."/>
            <person name="Ghai R."/>
            <person name="Kavagutti S V."/>
        </authorList>
    </citation>
    <scope>NUCLEOTIDE SEQUENCE</scope>
</reference>
<accession>A0A6J6U6R5</accession>
<dbReference type="AlphaFoldDB" id="A0A6J6U6R5"/>
<proteinExistence type="predicted"/>